<dbReference type="AlphaFoldDB" id="A0A8K0SH32"/>
<evidence type="ECO:0000313" key="4">
    <source>
        <dbReference type="Proteomes" id="UP000813444"/>
    </source>
</evidence>
<evidence type="ECO:0000259" key="2">
    <source>
        <dbReference type="Pfam" id="PF26118"/>
    </source>
</evidence>
<dbReference type="PANTHER" id="PTHR42081:SF2">
    <property type="entry name" value="NIPPED-B-LIKE PROTEIN B"/>
    <property type="match status" value="1"/>
</dbReference>
<sequence>MSGDTTVGQIDAVDAFARSLYLRAKSSPTFTDVAVALRQLHMSLRHLRVEAADPDSLLNNAGNSSSVYARQLQPIVEDCDFALRQLETSIDRYADARPEEPAVADRIAAIRAKLNNERTNVDMFLDTVQLHNPASKPVGVSDASVGLEDIKDKVDTVAQRVFKRPSGGLDAHEGDLWQQFKSELEKEGFSPEVLRKHKDVLRAYIRELESMSTLNGGAPPTVRGLLEYESKKAPSPPKEMMGDVDNEKCLASMKTERPMPDHAPQPHQYQPYRPPPSHEHHSASSEETGSDAGDSLALISTRDLMAMDSLNTGMANMNLHPGYNYGASPGTSQKYLPPHVAGSLTYEPDLSASPNAGLLGTAPRAIPQAGSYTGSAPPPSYGTSPRFNSRLAPDRYGHEIPMDAPWTRIKRTLVSPEVLERAGVRYEARPEYVAILGRLSREEIAEFARQSADCRAARSRRDMRPRSDEKYRHVRGDSKDSKSSRDDDDDEDSVLWDSSDSTDIDDDKTSEKGTKSYPFIVSPPDKKGSPASTVPPKPILKNKNENHVRFDPEPYELESKSPRSVKDRDDRERRHHSRRSRDSRRDSSSRHDRRDRHHKSSDDDYHRREYRDRKSEERHHKKKAWGETLGAVGIGGAAVSLISVLAEAASGI</sequence>
<feature type="compositionally biased region" description="Basic and acidic residues" evidence="1">
    <location>
        <begin position="455"/>
        <end position="485"/>
    </location>
</feature>
<dbReference type="EMBL" id="JAGPNK010000016">
    <property type="protein sequence ID" value="KAH7308028.1"/>
    <property type="molecule type" value="Genomic_DNA"/>
</dbReference>
<feature type="compositionally biased region" description="Acidic residues" evidence="1">
    <location>
        <begin position="486"/>
        <end position="506"/>
    </location>
</feature>
<protein>
    <recommendedName>
        <fullName evidence="2">DUF8035 domain-containing protein</fullName>
    </recommendedName>
</protein>
<feature type="domain" description="DUF8035" evidence="2">
    <location>
        <begin position="404"/>
        <end position="457"/>
    </location>
</feature>
<comment type="caution">
    <text evidence="3">The sequence shown here is derived from an EMBL/GenBank/DDBJ whole genome shotgun (WGS) entry which is preliminary data.</text>
</comment>
<organism evidence="3 4">
    <name type="scientific">Stachybotrys elegans</name>
    <dbReference type="NCBI Taxonomy" id="80388"/>
    <lineage>
        <taxon>Eukaryota</taxon>
        <taxon>Fungi</taxon>
        <taxon>Dikarya</taxon>
        <taxon>Ascomycota</taxon>
        <taxon>Pezizomycotina</taxon>
        <taxon>Sordariomycetes</taxon>
        <taxon>Hypocreomycetidae</taxon>
        <taxon>Hypocreales</taxon>
        <taxon>Stachybotryaceae</taxon>
        <taxon>Stachybotrys</taxon>
    </lineage>
</organism>
<dbReference type="OrthoDB" id="5226662at2759"/>
<proteinExistence type="predicted"/>
<accession>A0A8K0SH32</accession>
<gene>
    <name evidence="3" type="ORF">B0I35DRAFT_483321</name>
</gene>
<name>A0A8K0SH32_9HYPO</name>
<dbReference type="PANTHER" id="PTHR42081">
    <property type="entry name" value="ZINC FINGER PROTEIN DHHC DOMAIN CONTAINING PROTEIN"/>
    <property type="match status" value="1"/>
</dbReference>
<feature type="region of interest" description="Disordered" evidence="1">
    <location>
        <begin position="256"/>
        <end position="293"/>
    </location>
</feature>
<feature type="compositionally biased region" description="Basic and acidic residues" evidence="1">
    <location>
        <begin position="600"/>
        <end position="618"/>
    </location>
</feature>
<feature type="region of interest" description="Disordered" evidence="1">
    <location>
        <begin position="454"/>
        <end position="625"/>
    </location>
</feature>
<dbReference type="Proteomes" id="UP000813444">
    <property type="component" value="Unassembled WGS sequence"/>
</dbReference>
<keyword evidence="4" id="KW-1185">Reference proteome</keyword>
<feature type="compositionally biased region" description="Basic residues" evidence="1">
    <location>
        <begin position="573"/>
        <end position="582"/>
    </location>
</feature>
<dbReference type="InterPro" id="IPR058348">
    <property type="entry name" value="DUF8035"/>
</dbReference>
<evidence type="ECO:0000313" key="3">
    <source>
        <dbReference type="EMBL" id="KAH7308028.1"/>
    </source>
</evidence>
<feature type="compositionally biased region" description="Basic and acidic residues" evidence="1">
    <location>
        <begin position="542"/>
        <end position="572"/>
    </location>
</feature>
<dbReference type="Pfam" id="PF26118">
    <property type="entry name" value="DUF8035"/>
    <property type="match status" value="1"/>
</dbReference>
<feature type="region of interest" description="Disordered" evidence="1">
    <location>
        <begin position="355"/>
        <end position="383"/>
    </location>
</feature>
<reference evidence="3" key="1">
    <citation type="journal article" date="2021" name="Nat. Commun.">
        <title>Genetic determinants of endophytism in the Arabidopsis root mycobiome.</title>
        <authorList>
            <person name="Mesny F."/>
            <person name="Miyauchi S."/>
            <person name="Thiergart T."/>
            <person name="Pickel B."/>
            <person name="Atanasova L."/>
            <person name="Karlsson M."/>
            <person name="Huettel B."/>
            <person name="Barry K.W."/>
            <person name="Haridas S."/>
            <person name="Chen C."/>
            <person name="Bauer D."/>
            <person name="Andreopoulos W."/>
            <person name="Pangilinan J."/>
            <person name="LaButti K."/>
            <person name="Riley R."/>
            <person name="Lipzen A."/>
            <person name="Clum A."/>
            <person name="Drula E."/>
            <person name="Henrissat B."/>
            <person name="Kohler A."/>
            <person name="Grigoriev I.V."/>
            <person name="Martin F.M."/>
            <person name="Hacquard S."/>
        </authorList>
    </citation>
    <scope>NUCLEOTIDE SEQUENCE</scope>
    <source>
        <strain evidence="3">MPI-CAGE-CH-0235</strain>
    </source>
</reference>
<evidence type="ECO:0000256" key="1">
    <source>
        <dbReference type="SAM" id="MobiDB-lite"/>
    </source>
</evidence>
<feature type="compositionally biased region" description="Basic and acidic residues" evidence="1">
    <location>
        <begin position="583"/>
        <end position="592"/>
    </location>
</feature>